<dbReference type="PANTHER" id="PTHR35908:SF1">
    <property type="entry name" value="CONSERVED PROTEIN"/>
    <property type="match status" value="1"/>
</dbReference>
<dbReference type="PANTHER" id="PTHR35908">
    <property type="entry name" value="HYPOTHETICAL FUSION PROTEIN"/>
    <property type="match status" value="1"/>
</dbReference>
<dbReference type="Gene3D" id="3.10.180.10">
    <property type="entry name" value="2,3-Dihydroxybiphenyl 1,2-Dioxygenase, domain 1"/>
    <property type="match status" value="1"/>
</dbReference>
<dbReference type="CDD" id="cd06587">
    <property type="entry name" value="VOC"/>
    <property type="match status" value="1"/>
</dbReference>
<feature type="domain" description="VOC" evidence="1">
    <location>
        <begin position="6"/>
        <end position="122"/>
    </location>
</feature>
<dbReference type="PROSITE" id="PS51819">
    <property type="entry name" value="VOC"/>
    <property type="match status" value="1"/>
</dbReference>
<name>A0A941ARS4_9ACTN</name>
<gene>
    <name evidence="2" type="ORF">JOL79_22535</name>
</gene>
<evidence type="ECO:0000313" key="2">
    <source>
        <dbReference type="EMBL" id="MBP2706589.1"/>
    </source>
</evidence>
<protein>
    <submittedName>
        <fullName evidence="2">VOC family protein</fullName>
    </submittedName>
</protein>
<dbReference type="RefSeq" id="WP_210157869.1">
    <property type="nucleotide sequence ID" value="NZ_JAFCNB010000013.1"/>
</dbReference>
<dbReference type="Pfam" id="PF18029">
    <property type="entry name" value="Glyoxalase_6"/>
    <property type="match status" value="1"/>
</dbReference>
<dbReference type="AlphaFoldDB" id="A0A941ARS4"/>
<dbReference type="SUPFAM" id="SSF54593">
    <property type="entry name" value="Glyoxalase/Bleomycin resistance protein/Dihydroxybiphenyl dioxygenase"/>
    <property type="match status" value="1"/>
</dbReference>
<accession>A0A941ARS4</accession>
<dbReference type="InterPro" id="IPR037523">
    <property type="entry name" value="VOC_core"/>
</dbReference>
<sequence>MAGIARMHSVVLDCPDPRALSEFYAALVGWETVEADDEWVAIADERGIELAFQRVEDFRPPVWPGQAHPQQFHIDVQVDDFAKAEAAVTELGAVKHEHQPGEESGFIVFLDPVGHPFCLCLSGGE</sequence>
<dbReference type="InterPro" id="IPR029068">
    <property type="entry name" value="Glyas_Bleomycin-R_OHBP_Dase"/>
</dbReference>
<proteinExistence type="predicted"/>
<comment type="caution">
    <text evidence="2">The sequence shown here is derived from an EMBL/GenBank/DDBJ whole genome shotgun (WGS) entry which is preliminary data.</text>
</comment>
<dbReference type="Proteomes" id="UP000674234">
    <property type="component" value="Unassembled WGS sequence"/>
</dbReference>
<keyword evidence="3" id="KW-1185">Reference proteome</keyword>
<evidence type="ECO:0000259" key="1">
    <source>
        <dbReference type="PROSITE" id="PS51819"/>
    </source>
</evidence>
<evidence type="ECO:0000313" key="3">
    <source>
        <dbReference type="Proteomes" id="UP000674234"/>
    </source>
</evidence>
<organism evidence="2 3">
    <name type="scientific">Microbispora oryzae</name>
    <dbReference type="NCBI Taxonomy" id="2806554"/>
    <lineage>
        <taxon>Bacteria</taxon>
        <taxon>Bacillati</taxon>
        <taxon>Actinomycetota</taxon>
        <taxon>Actinomycetes</taxon>
        <taxon>Streptosporangiales</taxon>
        <taxon>Streptosporangiaceae</taxon>
        <taxon>Microbispora</taxon>
    </lineage>
</organism>
<reference evidence="2" key="1">
    <citation type="submission" date="2021-02" db="EMBL/GenBank/DDBJ databases">
        <title>Draft genome sequence of Microbispora sp. RL4-1S isolated from rice leaves in Thailand.</title>
        <authorList>
            <person name="Muangham S."/>
            <person name="Duangmal K."/>
        </authorList>
    </citation>
    <scope>NUCLEOTIDE SEQUENCE</scope>
    <source>
        <strain evidence="2">RL4-1S</strain>
    </source>
</reference>
<dbReference type="EMBL" id="JAFCNB010000013">
    <property type="protein sequence ID" value="MBP2706589.1"/>
    <property type="molecule type" value="Genomic_DNA"/>
</dbReference>
<dbReference type="InterPro" id="IPR041581">
    <property type="entry name" value="Glyoxalase_6"/>
</dbReference>